<proteinExistence type="predicted"/>
<comment type="caution">
    <text evidence="1">The sequence shown here is derived from an EMBL/GenBank/DDBJ whole genome shotgun (WGS) entry which is preliminary data.</text>
</comment>
<dbReference type="PROSITE" id="PS51318">
    <property type="entry name" value="TAT"/>
    <property type="match status" value="1"/>
</dbReference>
<accession>A0A147FCZ9</accession>
<evidence type="ECO:0000313" key="1">
    <source>
        <dbReference type="EMBL" id="KTS14406.1"/>
    </source>
</evidence>
<dbReference type="Proteomes" id="UP000072189">
    <property type="component" value="Unassembled WGS sequence"/>
</dbReference>
<sequence length="289" mass="29609">MTHDIEQDASALSPTRRTVLTGAAWTLPVIAAATITPMAAASNAPVLAFDKSTYNGTACGTITGAYVTVTVNNVATAGKSVTTTLSGGYKFSDDTTTNTQVSGSNGRVNLPAINVPATGGTGALSATSGTSNTSATMSGVSNAIAKTWTSAGSTVTYSSVPAGSQAVGWNTYLTSDGNLYYTNSLLAQNVTSAAAQYYLTPSGTTCDMISLVSDGAAKTWTTRGPAWRTFSSVPTGSRVIGWNTYLTNSGDLYYANTLKAQNVTSATVQHVTSGGNEQDWIAYTQATAC</sequence>
<protein>
    <submittedName>
        <fullName evidence="1">Uncharacterized protein</fullName>
    </submittedName>
</protein>
<dbReference type="AlphaFoldDB" id="A0A147FCZ9"/>
<dbReference type="EMBL" id="LDRV01000001">
    <property type="protein sequence ID" value="KTS14406.1"/>
    <property type="molecule type" value="Genomic_DNA"/>
</dbReference>
<name>A0A147FCZ9_MICTE</name>
<reference evidence="1 2" key="1">
    <citation type="journal article" date="2016" name="Front. Microbiol.">
        <title>Genomic Resource of Rice Seed Associated Bacteria.</title>
        <authorList>
            <person name="Midha S."/>
            <person name="Bansal K."/>
            <person name="Sharma S."/>
            <person name="Kumar N."/>
            <person name="Patil P.P."/>
            <person name="Chaudhry V."/>
            <person name="Patil P.B."/>
        </authorList>
    </citation>
    <scope>NUCLEOTIDE SEQUENCE [LARGE SCALE GENOMIC DNA]</scope>
    <source>
        <strain evidence="1 2">RSA3</strain>
    </source>
</reference>
<organism evidence="1 2">
    <name type="scientific">Microbacterium testaceum</name>
    <name type="common">Aureobacterium testaceum</name>
    <name type="synonym">Brevibacterium testaceum</name>
    <dbReference type="NCBI Taxonomy" id="2033"/>
    <lineage>
        <taxon>Bacteria</taxon>
        <taxon>Bacillati</taxon>
        <taxon>Actinomycetota</taxon>
        <taxon>Actinomycetes</taxon>
        <taxon>Micrococcales</taxon>
        <taxon>Microbacteriaceae</taxon>
        <taxon>Microbacterium</taxon>
    </lineage>
</organism>
<gene>
    <name evidence="1" type="ORF">RSA3_00410</name>
</gene>
<evidence type="ECO:0000313" key="2">
    <source>
        <dbReference type="Proteomes" id="UP000072189"/>
    </source>
</evidence>
<dbReference type="InterPro" id="IPR006311">
    <property type="entry name" value="TAT_signal"/>
</dbReference>
<dbReference type="RefSeq" id="WP_058612877.1">
    <property type="nucleotide sequence ID" value="NZ_LDRV01000001.1"/>
</dbReference>
<dbReference type="PATRIC" id="fig|2033.7.peg.90"/>